<organism evidence="1 2">
    <name type="scientific">Stylosanthes scabra</name>
    <dbReference type="NCBI Taxonomy" id="79078"/>
    <lineage>
        <taxon>Eukaryota</taxon>
        <taxon>Viridiplantae</taxon>
        <taxon>Streptophyta</taxon>
        <taxon>Embryophyta</taxon>
        <taxon>Tracheophyta</taxon>
        <taxon>Spermatophyta</taxon>
        <taxon>Magnoliopsida</taxon>
        <taxon>eudicotyledons</taxon>
        <taxon>Gunneridae</taxon>
        <taxon>Pentapetalae</taxon>
        <taxon>rosids</taxon>
        <taxon>fabids</taxon>
        <taxon>Fabales</taxon>
        <taxon>Fabaceae</taxon>
        <taxon>Papilionoideae</taxon>
        <taxon>50 kb inversion clade</taxon>
        <taxon>dalbergioids sensu lato</taxon>
        <taxon>Dalbergieae</taxon>
        <taxon>Pterocarpus clade</taxon>
        <taxon>Stylosanthes</taxon>
    </lineage>
</organism>
<dbReference type="EMBL" id="JASCZI010030239">
    <property type="protein sequence ID" value="MED6119499.1"/>
    <property type="molecule type" value="Genomic_DNA"/>
</dbReference>
<accession>A0ABU6R505</accession>
<sequence>MDDTGLLGAKPASTSMDNVSKLSQQDIFPFSNLFKYRCLSTGSSISPPPAQILCKQPSNLANLWPLQHRLTTRQQSEATVSARGGTIENIEGSEREQYAQLRDYMKQLLLSNPSTTLDLDVTQVPDSTPLSGDCTFHLRRVRKALFKVVDLSLD</sequence>
<proteinExistence type="predicted"/>
<evidence type="ECO:0000313" key="1">
    <source>
        <dbReference type="EMBL" id="MED6119499.1"/>
    </source>
</evidence>
<keyword evidence="2" id="KW-1185">Reference proteome</keyword>
<evidence type="ECO:0000313" key="2">
    <source>
        <dbReference type="Proteomes" id="UP001341840"/>
    </source>
</evidence>
<dbReference type="Proteomes" id="UP001341840">
    <property type="component" value="Unassembled WGS sequence"/>
</dbReference>
<reference evidence="1 2" key="1">
    <citation type="journal article" date="2023" name="Plants (Basel)">
        <title>Bridging the Gap: Combining Genomics and Transcriptomics Approaches to Understand Stylosanthes scabra, an Orphan Legume from the Brazilian Caatinga.</title>
        <authorList>
            <person name="Ferreira-Neto J.R.C."/>
            <person name="da Silva M.D."/>
            <person name="Binneck E."/>
            <person name="de Melo N.F."/>
            <person name="da Silva R.H."/>
            <person name="de Melo A.L.T.M."/>
            <person name="Pandolfi V."/>
            <person name="Bustamante F.O."/>
            <person name="Brasileiro-Vidal A.C."/>
            <person name="Benko-Iseppon A.M."/>
        </authorList>
    </citation>
    <scope>NUCLEOTIDE SEQUENCE [LARGE SCALE GENOMIC DNA]</scope>
    <source>
        <tissue evidence="1">Leaves</tissue>
    </source>
</reference>
<gene>
    <name evidence="1" type="ORF">PIB30_012406</name>
</gene>
<comment type="caution">
    <text evidence="1">The sequence shown here is derived from an EMBL/GenBank/DDBJ whole genome shotgun (WGS) entry which is preliminary data.</text>
</comment>
<protein>
    <submittedName>
        <fullName evidence="1">Uncharacterized protein</fullName>
    </submittedName>
</protein>
<name>A0ABU6R505_9FABA</name>